<protein>
    <submittedName>
        <fullName evidence="1">Uncharacterized protein</fullName>
    </submittedName>
</protein>
<gene>
    <name evidence="1" type="ORF">ERS132440_00909</name>
</gene>
<dbReference type="EMBL" id="FIIB01000006">
    <property type="protein sequence ID" value="CYV51066.1"/>
    <property type="molecule type" value="Genomic_DNA"/>
</dbReference>
<reference evidence="1 2" key="1">
    <citation type="submission" date="2016-02" db="EMBL/GenBank/DDBJ databases">
        <authorList>
            <consortium name="Pathogen Informatics"/>
        </authorList>
    </citation>
    <scope>NUCLEOTIDE SEQUENCE [LARGE SCALE GENOMIC DNA]</scope>
    <source>
        <strain evidence="1 2">LSS78</strain>
    </source>
</reference>
<dbReference type="Pfam" id="PF20212">
    <property type="entry name" value="DUF6572"/>
    <property type="match status" value="1"/>
</dbReference>
<sequence>MTDIYLPIKESLGYQNVKKALWNVFAADLDNMSIDEKTFESFSFLFHYKGYEMTMDISDTEKHVQFQAGEGGLFGIWFSNPNDELFGGSFLYEFIKDKSIKERVRRILGKDEEAVKYAMKVLKDFLDSDEAKVLDGKREISLNTATIDSIGAVDGHLELLLADGNAWLPDTEQNHLLKLQKKLNNYIHFIESKQYVDSYGDDFTEKVINLTFQYAPSDNGLAFLVQVQKVLQPTDIRLKVVVPE</sequence>
<evidence type="ECO:0000313" key="2">
    <source>
        <dbReference type="Proteomes" id="UP000074356"/>
    </source>
</evidence>
<dbReference type="InterPro" id="IPR046702">
    <property type="entry name" value="DUF6572"/>
</dbReference>
<proteinExistence type="predicted"/>
<dbReference type="RefSeq" id="WP_228475904.1">
    <property type="nucleotide sequence ID" value="NZ_CEHN01000056.1"/>
</dbReference>
<dbReference type="Proteomes" id="UP000074356">
    <property type="component" value="Unassembled WGS sequence"/>
</dbReference>
<name>A0A116MJF9_STRSU</name>
<accession>A0A116MJF9</accession>
<dbReference type="AlphaFoldDB" id="A0A116MJF9"/>
<evidence type="ECO:0000313" key="1">
    <source>
        <dbReference type="EMBL" id="CYV51066.1"/>
    </source>
</evidence>
<organism evidence="1 2">
    <name type="scientific">Streptococcus suis</name>
    <dbReference type="NCBI Taxonomy" id="1307"/>
    <lineage>
        <taxon>Bacteria</taxon>
        <taxon>Bacillati</taxon>
        <taxon>Bacillota</taxon>
        <taxon>Bacilli</taxon>
        <taxon>Lactobacillales</taxon>
        <taxon>Streptococcaceae</taxon>
        <taxon>Streptococcus</taxon>
    </lineage>
</organism>